<feature type="domain" description="SseB protein N-terminal" evidence="1">
    <location>
        <begin position="10"/>
        <end position="126"/>
    </location>
</feature>
<dbReference type="Pfam" id="PF07179">
    <property type="entry name" value="SseB"/>
    <property type="match status" value="1"/>
</dbReference>
<dbReference type="Proteomes" id="UP000219440">
    <property type="component" value="Unassembled WGS sequence"/>
</dbReference>
<evidence type="ECO:0000313" key="2">
    <source>
        <dbReference type="EMBL" id="SOE72587.1"/>
    </source>
</evidence>
<proteinExistence type="predicted"/>
<sequence>MADLVDNVPLRRAIADFAEKSEQSNFLEVVRNLMHGSLLFDTTGSEISMTEDGSSVAKGSTFAFREGTAPDGERALFAFTRQEEVLRMHEDAPATVQTLARPAASSLEFAKEHGYGWLYLDPAGPTCGVRLADVEFLLTSVRNDTVKAAIDTAGSTWMKNAVIDALSLGGQLLYAVSESPEGVQVRTSTNPAGQGVALAFTSAAEVVVRSTTDSWTAIDVGRIVSDALGENFSGLVINPSGPWVELGRDDLLRVQSRLELPST</sequence>
<accession>A0A2C9A179</accession>
<protein>
    <submittedName>
        <fullName evidence="2">SseB protein N-terminal domain-containing protein</fullName>
    </submittedName>
</protein>
<gene>
    <name evidence="2" type="ORF">SAMN06296378_2549</name>
</gene>
<organism evidence="2 3">
    <name type="scientific">Salinibacterium xinjiangense</name>
    <dbReference type="NCBI Taxonomy" id="386302"/>
    <lineage>
        <taxon>Bacteria</taxon>
        <taxon>Bacillati</taxon>
        <taxon>Actinomycetota</taxon>
        <taxon>Actinomycetes</taxon>
        <taxon>Micrococcales</taxon>
        <taxon>Microbacteriaceae</taxon>
        <taxon>Salinibacterium</taxon>
    </lineage>
</organism>
<dbReference type="InterPro" id="IPR009839">
    <property type="entry name" value="SseB_N"/>
</dbReference>
<dbReference type="EMBL" id="OCST01000005">
    <property type="protein sequence ID" value="SOE72587.1"/>
    <property type="molecule type" value="Genomic_DNA"/>
</dbReference>
<name>A0A2C9A179_9MICO</name>
<dbReference type="AlphaFoldDB" id="A0A2C9A179"/>
<dbReference type="RefSeq" id="WP_097061609.1">
    <property type="nucleotide sequence ID" value="NZ_BMLC01000004.1"/>
</dbReference>
<dbReference type="OrthoDB" id="5116169at2"/>
<evidence type="ECO:0000313" key="3">
    <source>
        <dbReference type="Proteomes" id="UP000219440"/>
    </source>
</evidence>
<keyword evidence="3" id="KW-1185">Reference proteome</keyword>
<evidence type="ECO:0000259" key="1">
    <source>
        <dbReference type="Pfam" id="PF07179"/>
    </source>
</evidence>
<reference evidence="2 3" key="1">
    <citation type="submission" date="2017-09" db="EMBL/GenBank/DDBJ databases">
        <authorList>
            <person name="Ehlers B."/>
            <person name="Leendertz F.H."/>
        </authorList>
    </citation>
    <scope>NUCLEOTIDE SEQUENCE [LARGE SCALE GENOMIC DNA]</scope>
    <source>
        <strain evidence="2 3">CGMCC 1.05381</strain>
    </source>
</reference>